<evidence type="ECO:0000313" key="2">
    <source>
        <dbReference type="EMBL" id="QBK87444.1"/>
    </source>
</evidence>
<protein>
    <recommendedName>
        <fullName evidence="1">DUF4116 domain-containing protein</fullName>
    </recommendedName>
</protein>
<accession>A0A481YY27</accession>
<dbReference type="InterPro" id="IPR025197">
    <property type="entry name" value="DUF4116"/>
</dbReference>
<dbReference type="Pfam" id="PF13475">
    <property type="entry name" value="DUF4116"/>
    <property type="match status" value="1"/>
</dbReference>
<proteinExistence type="predicted"/>
<name>A0A481YY27_9VIRU</name>
<reference evidence="2" key="1">
    <citation type="journal article" date="2019" name="MBio">
        <title>Virus Genomes from Deep Sea Sediments Expand the Ocean Megavirome and Support Independent Origins of Viral Gigantism.</title>
        <authorList>
            <person name="Backstrom D."/>
            <person name="Yutin N."/>
            <person name="Jorgensen S.L."/>
            <person name="Dharamshi J."/>
            <person name="Homa F."/>
            <person name="Zaremba-Niedwiedzka K."/>
            <person name="Spang A."/>
            <person name="Wolf Y.I."/>
            <person name="Koonin E.V."/>
            <person name="Ettema T.J."/>
        </authorList>
    </citation>
    <scope>NUCLEOTIDE SEQUENCE</scope>
</reference>
<feature type="domain" description="DUF4116" evidence="1">
    <location>
        <begin position="177"/>
        <end position="218"/>
    </location>
</feature>
<organism evidence="2">
    <name type="scientific">Marseillevirus LCMAC201</name>
    <dbReference type="NCBI Taxonomy" id="2506605"/>
    <lineage>
        <taxon>Viruses</taxon>
        <taxon>Varidnaviria</taxon>
        <taxon>Bamfordvirae</taxon>
        <taxon>Nucleocytoviricota</taxon>
        <taxon>Megaviricetes</taxon>
        <taxon>Pimascovirales</taxon>
        <taxon>Pimascovirales incertae sedis</taxon>
        <taxon>Marseilleviridae</taxon>
    </lineage>
</organism>
<sequence length="276" mass="31429">MIGTPKHLPERRFFKLTNLTERHNSLQYITGLNTDRLPFNPTGECSPGGLYFFDETQLKYFFRYTGGDIVHIREVTFPLDTRIYCEKGKYKCDKFVLGERKKFYFDEYVSKDSVLAAIQQDGRVLRYVKVQTPELGLAAVQQYGWALEYVKVQTPEICLAAVQQRGWALEYVKVQTEEICLAAVKKNGRALKYVKEQTTEICLAAVQQNGYALQFVKDQTPEICLEAVKQDGGALQWVEEKTQSSVKKDGRKIIFKFGVSTITASVKTCVSQSLPS</sequence>
<evidence type="ECO:0000259" key="1">
    <source>
        <dbReference type="Pfam" id="PF13475"/>
    </source>
</evidence>
<gene>
    <name evidence="2" type="ORF">LCMAC201_03540</name>
</gene>
<dbReference type="EMBL" id="MK500352">
    <property type="protein sequence ID" value="QBK87444.1"/>
    <property type="molecule type" value="Genomic_DNA"/>
</dbReference>